<gene>
    <name evidence="1" type="ORF">J0X15_13355</name>
</gene>
<dbReference type="AlphaFoldDB" id="A0A939EPC2"/>
<dbReference type="GO" id="GO:0006355">
    <property type="term" value="P:regulation of DNA-templated transcription"/>
    <property type="evidence" value="ECO:0007669"/>
    <property type="project" value="InterPro"/>
</dbReference>
<accession>A0A939EPC2</accession>
<dbReference type="SUPFAM" id="SSF47598">
    <property type="entry name" value="Ribbon-helix-helix"/>
    <property type="match status" value="1"/>
</dbReference>
<sequence>MPRGPLMSAVEKIIITVPADLAQRLRQSVDGGEYASANEVISEALQEWAMKRGAGIEDLETLKQEIKAGLESGAPLSADDVFADLRARYAKTS</sequence>
<comment type="caution">
    <text evidence="1">The sequence shown here is derived from an EMBL/GenBank/DDBJ whole genome shotgun (WGS) entry which is preliminary data.</text>
</comment>
<dbReference type="EMBL" id="JAFLNF010000005">
    <property type="protein sequence ID" value="MBO0346214.1"/>
    <property type="molecule type" value="Genomic_DNA"/>
</dbReference>
<evidence type="ECO:0000313" key="1">
    <source>
        <dbReference type="EMBL" id="MBO0346214.1"/>
    </source>
</evidence>
<reference evidence="1" key="1">
    <citation type="submission" date="2021-03" db="EMBL/GenBank/DDBJ databases">
        <title>Roseibium sp. CAU 1637 isolated from Incheon.</title>
        <authorList>
            <person name="Kim W."/>
        </authorList>
    </citation>
    <scope>NUCLEOTIDE SEQUENCE</scope>
    <source>
        <strain evidence="1">CAU 1637</strain>
    </source>
</reference>
<dbReference type="InterPro" id="IPR038296">
    <property type="entry name" value="ParD_sf"/>
</dbReference>
<dbReference type="InterPro" id="IPR010985">
    <property type="entry name" value="Ribbon_hlx_hlx"/>
</dbReference>
<protein>
    <submittedName>
        <fullName evidence="1">Type II toxin-antitoxin system ParD family antitoxin</fullName>
    </submittedName>
</protein>
<proteinExistence type="predicted"/>
<evidence type="ECO:0000313" key="2">
    <source>
        <dbReference type="Proteomes" id="UP000664779"/>
    </source>
</evidence>
<dbReference type="Proteomes" id="UP000664779">
    <property type="component" value="Unassembled WGS sequence"/>
</dbReference>
<organism evidence="1 2">
    <name type="scientific">Roseibium limicola</name>
    <dbReference type="NCBI Taxonomy" id="2816037"/>
    <lineage>
        <taxon>Bacteria</taxon>
        <taxon>Pseudomonadati</taxon>
        <taxon>Pseudomonadota</taxon>
        <taxon>Alphaproteobacteria</taxon>
        <taxon>Hyphomicrobiales</taxon>
        <taxon>Stappiaceae</taxon>
        <taxon>Roseibium</taxon>
    </lineage>
</organism>
<name>A0A939EPC2_9HYPH</name>
<keyword evidence="2" id="KW-1185">Reference proteome</keyword>
<dbReference type="Gene3D" id="6.10.10.120">
    <property type="entry name" value="Antitoxin ParD1-like"/>
    <property type="match status" value="1"/>
</dbReference>